<evidence type="ECO:0000256" key="5">
    <source>
        <dbReference type="SAM" id="MobiDB-lite"/>
    </source>
</evidence>
<dbReference type="OrthoDB" id="685090at2759"/>
<comment type="caution">
    <text evidence="6">The sequence shown here is derived from an EMBL/GenBank/DDBJ whole genome shotgun (WGS) entry which is preliminary data.</text>
</comment>
<gene>
    <name evidence="6" type="ORF">HU200_028213</name>
</gene>
<protein>
    <recommendedName>
        <fullName evidence="4">FRIGIDA-like protein</fullName>
    </recommendedName>
</protein>
<dbReference type="AlphaFoldDB" id="A0A835BSN3"/>
<dbReference type="PANTHER" id="PTHR31791:SF2">
    <property type="entry name" value="FRIGIDA-LIKE PROTEIN 4A-RELATED"/>
    <property type="match status" value="1"/>
</dbReference>
<feature type="region of interest" description="Disordered" evidence="5">
    <location>
        <begin position="594"/>
        <end position="679"/>
    </location>
</feature>
<keyword evidence="3 4" id="KW-0287">Flowering</keyword>
<accession>A0A835BSN3</accession>
<feature type="region of interest" description="Disordered" evidence="5">
    <location>
        <begin position="29"/>
        <end position="61"/>
    </location>
</feature>
<feature type="compositionally biased region" description="Low complexity" evidence="5">
    <location>
        <begin position="37"/>
        <end position="46"/>
    </location>
</feature>
<keyword evidence="4" id="KW-0217">Developmental protein</keyword>
<comment type="similarity">
    <text evidence="1 4">Belongs to the Frigida family.</text>
</comment>
<dbReference type="PANTHER" id="PTHR31791">
    <property type="entry name" value="FRIGIDA-LIKE PROTEIN 3-RELATED"/>
    <property type="match status" value="1"/>
</dbReference>
<evidence type="ECO:0000256" key="3">
    <source>
        <dbReference type="ARBA" id="ARBA00023089"/>
    </source>
</evidence>
<dbReference type="GO" id="GO:0030154">
    <property type="term" value="P:cell differentiation"/>
    <property type="evidence" value="ECO:0007669"/>
    <property type="project" value="UniProtKB-KW"/>
</dbReference>
<feature type="compositionally biased region" description="Polar residues" evidence="5">
    <location>
        <begin position="633"/>
        <end position="679"/>
    </location>
</feature>
<evidence type="ECO:0000256" key="4">
    <source>
        <dbReference type="RuleBase" id="RU364012"/>
    </source>
</evidence>
<evidence type="ECO:0000313" key="7">
    <source>
        <dbReference type="Proteomes" id="UP000636709"/>
    </source>
</evidence>
<reference evidence="6" key="1">
    <citation type="submission" date="2020-07" db="EMBL/GenBank/DDBJ databases">
        <title>Genome sequence and genetic diversity analysis of an under-domesticated orphan crop, white fonio (Digitaria exilis).</title>
        <authorList>
            <person name="Bennetzen J.L."/>
            <person name="Chen S."/>
            <person name="Ma X."/>
            <person name="Wang X."/>
            <person name="Yssel A.E.J."/>
            <person name="Chaluvadi S.R."/>
            <person name="Johnson M."/>
            <person name="Gangashetty P."/>
            <person name="Hamidou F."/>
            <person name="Sanogo M.D."/>
            <person name="Zwaenepoel A."/>
            <person name="Wallace J."/>
            <person name="Van De Peer Y."/>
            <person name="Van Deynze A."/>
        </authorList>
    </citation>
    <scope>NUCLEOTIDE SEQUENCE</scope>
    <source>
        <tissue evidence="6">Leaves</tissue>
    </source>
</reference>
<name>A0A835BSN3_9POAL</name>
<proteinExistence type="inferred from homology"/>
<dbReference type="Proteomes" id="UP000636709">
    <property type="component" value="Unassembled WGS sequence"/>
</dbReference>
<feature type="region of interest" description="Disordered" evidence="5">
    <location>
        <begin position="533"/>
        <end position="557"/>
    </location>
</feature>
<evidence type="ECO:0000313" key="6">
    <source>
        <dbReference type="EMBL" id="KAF8713439.1"/>
    </source>
</evidence>
<dbReference type="Pfam" id="PF07899">
    <property type="entry name" value="Frigida"/>
    <property type="match status" value="1"/>
</dbReference>
<dbReference type="InterPro" id="IPR012474">
    <property type="entry name" value="Frigida"/>
</dbReference>
<evidence type="ECO:0000256" key="2">
    <source>
        <dbReference type="ARBA" id="ARBA00022782"/>
    </source>
</evidence>
<dbReference type="GO" id="GO:0009908">
    <property type="term" value="P:flower development"/>
    <property type="evidence" value="ECO:0007669"/>
    <property type="project" value="UniProtKB-KW"/>
</dbReference>
<organism evidence="6 7">
    <name type="scientific">Digitaria exilis</name>
    <dbReference type="NCBI Taxonomy" id="1010633"/>
    <lineage>
        <taxon>Eukaryota</taxon>
        <taxon>Viridiplantae</taxon>
        <taxon>Streptophyta</taxon>
        <taxon>Embryophyta</taxon>
        <taxon>Tracheophyta</taxon>
        <taxon>Spermatophyta</taxon>
        <taxon>Magnoliopsida</taxon>
        <taxon>Liliopsida</taxon>
        <taxon>Poales</taxon>
        <taxon>Poaceae</taxon>
        <taxon>PACMAD clade</taxon>
        <taxon>Panicoideae</taxon>
        <taxon>Panicodae</taxon>
        <taxon>Paniceae</taxon>
        <taxon>Anthephorinae</taxon>
        <taxon>Digitaria</taxon>
    </lineage>
</organism>
<evidence type="ECO:0000256" key="1">
    <source>
        <dbReference type="ARBA" id="ARBA00008956"/>
    </source>
</evidence>
<sequence length="779" mass="83551">MASTPSAAVQHPHVLGHCSRAVALLIARHRGPPPSSSAPLLFPPSHAARHHHAHAASFPLPSHLSRRPCPLPATDNRAPLPPLPHPQAARAFTSRRRLGFLLPRDPTTLQCRGCHASRRRWPPAPIPRHPTHPHTPLLFIHHPPSLSPFIPLACLGGKSRGGEFSARVSPIEEGKSARVCLGSRSAAGMASPTAAAAEGAVTGDMVSAGFAELERQQQLLATCTRLYQQLSDHFGTLERGLAARSDALRVRRRAFDARTHRALDALHRREASIDSSVARAIGHLDSLSTSAKEATAAAAAPPAAPDAAEAGLADGLRALCLRMDSAAFLGFVVARRKEADALRAEMPEALKLCVDPARFVMDAVADVFPVDRREVRNPADLAWACVLILEAAVPALADPDPEIGSARPLVPRAARERARGMAREWKEAAEKKGGVEGAKPPDAHAFLQHVATFAVAEREDRPLYRRIVVSFSWRRQMPRLALTLGLEEEMADIIEELIAKRQQLDAVNFAYEAGLQEKFPPVPLLKSYLEDSKKTSSASSDNSSTSSGQSGNNVNKKEQSALRAVIKCVEDRKLEAEFPLEDLRKQLEELEKAKTEKKKEASSASSGGSSGPATKRIRASTGGPMPPAKAGRLTNNVSVSSFPAPTTFARSPSHTSYATTSPSHTSYATASPSHASYATASPSHASYATASPSHVSYATASPYPYDRPAGHGLYCNRSPPAIREPYVYPAEEVASVNVGIAMPYAPPPMSYPAPYAGYGNAMAAYNNGMAPAFHQAYYR</sequence>
<keyword evidence="2 4" id="KW-0221">Differentiation</keyword>
<dbReference type="EMBL" id="JACEFO010001741">
    <property type="protein sequence ID" value="KAF8713439.1"/>
    <property type="molecule type" value="Genomic_DNA"/>
</dbReference>
<keyword evidence="7" id="KW-1185">Reference proteome</keyword>
<feature type="compositionally biased region" description="Low complexity" evidence="5">
    <location>
        <begin position="535"/>
        <end position="552"/>
    </location>
</feature>